<dbReference type="FunFam" id="3.40.30.10:FF:000013">
    <property type="entry name" value="Blast:Protein SCO1 homolog, mitochondrial"/>
    <property type="match status" value="1"/>
</dbReference>
<gene>
    <name evidence="6" type="ORF">EOI86_14230</name>
</gene>
<evidence type="ECO:0000256" key="1">
    <source>
        <dbReference type="ARBA" id="ARBA00010996"/>
    </source>
</evidence>
<keyword evidence="5" id="KW-0812">Transmembrane</keyword>
<dbReference type="OrthoDB" id="9790194at2"/>
<dbReference type="Proteomes" id="UP000287447">
    <property type="component" value="Unassembled WGS sequence"/>
</dbReference>
<dbReference type="GO" id="GO:0046872">
    <property type="term" value="F:metal ion binding"/>
    <property type="evidence" value="ECO:0007669"/>
    <property type="project" value="UniProtKB-KW"/>
</dbReference>
<feature type="binding site" evidence="3">
    <location>
        <position position="83"/>
    </location>
    <ligand>
        <name>Cu cation</name>
        <dbReference type="ChEBI" id="CHEBI:23378"/>
    </ligand>
</feature>
<accession>A0A437QPF5</accession>
<evidence type="ECO:0000256" key="2">
    <source>
        <dbReference type="ARBA" id="ARBA00023008"/>
    </source>
</evidence>
<sequence length="211" mass="22427">MRRILTSPVFVALVAGIMAVVAVGFIAWQQFGGSQGSLSSDKVIVPATDIRGDFNLVNSAGDHVTPGDFPGQYLLVYFGYSYCPDVCPTDLAIVGQAMDILEESDATAAAKVQPIFITVDPARDGPDTVGVFAETFHPRLVGLTGTDAEIADAASSYRVYYARRDMDDGNYLMDHSAFTYLVGPDGAVIGIFKHDTAPEDMAEGMADMVAG</sequence>
<dbReference type="EMBL" id="SADE01000002">
    <property type="protein sequence ID" value="RVU36365.1"/>
    <property type="molecule type" value="Genomic_DNA"/>
</dbReference>
<keyword evidence="3" id="KW-0479">Metal-binding</keyword>
<dbReference type="Pfam" id="PF02630">
    <property type="entry name" value="SCO1-SenC"/>
    <property type="match status" value="1"/>
</dbReference>
<dbReference type="AlphaFoldDB" id="A0A437QPF5"/>
<dbReference type="SUPFAM" id="SSF52833">
    <property type="entry name" value="Thioredoxin-like"/>
    <property type="match status" value="1"/>
</dbReference>
<keyword evidence="5" id="KW-0472">Membrane</keyword>
<organism evidence="6 7">
    <name type="scientific">Hwanghaeella grinnelliae</name>
    <dbReference type="NCBI Taxonomy" id="2500179"/>
    <lineage>
        <taxon>Bacteria</taxon>
        <taxon>Pseudomonadati</taxon>
        <taxon>Pseudomonadota</taxon>
        <taxon>Alphaproteobacteria</taxon>
        <taxon>Rhodospirillales</taxon>
        <taxon>Rhodospirillaceae</taxon>
        <taxon>Hwanghaeella</taxon>
    </lineage>
</organism>
<evidence type="ECO:0000313" key="7">
    <source>
        <dbReference type="Proteomes" id="UP000287447"/>
    </source>
</evidence>
<protein>
    <submittedName>
        <fullName evidence="6">SCO family protein</fullName>
    </submittedName>
</protein>
<dbReference type="InterPro" id="IPR036249">
    <property type="entry name" value="Thioredoxin-like_sf"/>
</dbReference>
<evidence type="ECO:0000256" key="3">
    <source>
        <dbReference type="PIRSR" id="PIRSR603782-1"/>
    </source>
</evidence>
<evidence type="ECO:0000313" key="6">
    <source>
        <dbReference type="EMBL" id="RVU36365.1"/>
    </source>
</evidence>
<dbReference type="Gene3D" id="3.40.30.10">
    <property type="entry name" value="Glutaredoxin"/>
    <property type="match status" value="1"/>
</dbReference>
<name>A0A437QPF5_9PROT</name>
<keyword evidence="7" id="KW-1185">Reference proteome</keyword>
<proteinExistence type="inferred from homology"/>
<dbReference type="InterPro" id="IPR003782">
    <property type="entry name" value="SCO1/SenC"/>
</dbReference>
<evidence type="ECO:0000256" key="5">
    <source>
        <dbReference type="SAM" id="Phobius"/>
    </source>
</evidence>
<reference evidence="7" key="1">
    <citation type="submission" date="2019-01" db="EMBL/GenBank/DDBJ databases">
        <title>Gri0909 isolated from a small marine red alga.</title>
        <authorList>
            <person name="Kim J."/>
            <person name="Jeong S.E."/>
            <person name="Jeon C.O."/>
        </authorList>
    </citation>
    <scope>NUCLEOTIDE SEQUENCE [LARGE SCALE GENOMIC DNA]</scope>
    <source>
        <strain evidence="7">Gri0909</strain>
    </source>
</reference>
<dbReference type="PANTHER" id="PTHR12151:SF25">
    <property type="entry name" value="LINALOOL DEHYDRATASE_ISOMERASE DOMAIN-CONTAINING PROTEIN"/>
    <property type="match status" value="1"/>
</dbReference>
<keyword evidence="2 3" id="KW-0186">Copper</keyword>
<dbReference type="RefSeq" id="WP_127765841.1">
    <property type="nucleotide sequence ID" value="NZ_SADE01000002.1"/>
</dbReference>
<dbReference type="CDD" id="cd02968">
    <property type="entry name" value="SCO"/>
    <property type="match status" value="1"/>
</dbReference>
<comment type="similarity">
    <text evidence="1">Belongs to the SCO1/2 family.</text>
</comment>
<feature type="disulfide bond" description="Redox-active" evidence="4">
    <location>
        <begin position="83"/>
        <end position="87"/>
    </location>
</feature>
<feature type="transmembrane region" description="Helical" evidence="5">
    <location>
        <begin position="9"/>
        <end position="28"/>
    </location>
</feature>
<feature type="binding site" evidence="3">
    <location>
        <position position="175"/>
    </location>
    <ligand>
        <name>Cu cation</name>
        <dbReference type="ChEBI" id="CHEBI:23378"/>
    </ligand>
</feature>
<keyword evidence="4" id="KW-1015">Disulfide bond</keyword>
<dbReference type="PANTHER" id="PTHR12151">
    <property type="entry name" value="ELECTRON TRANSPORT PROTIN SCO1/SENC FAMILY MEMBER"/>
    <property type="match status" value="1"/>
</dbReference>
<feature type="binding site" evidence="3">
    <location>
        <position position="87"/>
    </location>
    <ligand>
        <name>Cu cation</name>
        <dbReference type="ChEBI" id="CHEBI:23378"/>
    </ligand>
</feature>
<comment type="caution">
    <text evidence="6">The sequence shown here is derived from an EMBL/GenBank/DDBJ whole genome shotgun (WGS) entry which is preliminary data.</text>
</comment>
<evidence type="ECO:0000256" key="4">
    <source>
        <dbReference type="PIRSR" id="PIRSR603782-2"/>
    </source>
</evidence>
<keyword evidence="5" id="KW-1133">Transmembrane helix</keyword>